<gene>
    <name evidence="4" type="ORF">K489DRAFT_310249</name>
</gene>
<dbReference type="Pfam" id="PF08514">
    <property type="entry name" value="STAG"/>
    <property type="match status" value="1"/>
</dbReference>
<feature type="domain" description="SCD" evidence="2">
    <location>
        <begin position="363"/>
        <end position="448"/>
    </location>
</feature>
<dbReference type="SUPFAM" id="SSF48371">
    <property type="entry name" value="ARM repeat"/>
    <property type="match status" value="1"/>
</dbReference>
<dbReference type="OrthoDB" id="498590at2759"/>
<feature type="region of interest" description="Disordered" evidence="1">
    <location>
        <begin position="1112"/>
        <end position="1202"/>
    </location>
</feature>
<sequence>MATGQESSIRAPPKPLTGILKTSSDKPKKAKKAKKRMMLDDFDTPAEECRNPFEDDEDDDDDEEGGRADEINDDDESDEDDEDDEADEEELREQKKRSRKSKGAAPKRPAQKKPKTHNISLPFRAAQPAARKRATKKVKAVDSADAQAAGGLYADIFAGDKPSEEIVAAWMKAFDRHESRALADVINFVLKSAGCDIKITEHDIEDVDGATSRLTDIQDEYMASEPTDYPLIAKGRGAVSFKQSVADFVVTFVKSVAANGLLFSNPELIENIEVWFSTMTSAASRSIRHTSTLASLNVITALCDVAKELKDKSSNATRQAASERKKSRVNKDRAKQLDASAKSASEQYEFVEGLIKDWFDVIFIHRYRDVDAAIRRDCVEAIGDWFMIMPDIFFDGHHLRYLGWVLSDQSPATRGEDVRQLRRLYSDDTKLAGLKTFTERFRSRLVEIGTADSDVNVRIAGIDLLDVLRENELLQPDDIDAVGRMIFHDDLRIRKAVAGFFAENVNDLYTSKLESLGGLDNLEDSLPETTEGNYSAPRLEWLRYKALAEMLQSYDTDDSLPDHVERSKIDGALYLNVTGVESRFSLPVAVLYPKIAELEDWLALAGYLLFDHSTRKSHRATDDALTQLKSECITTETEEIILLEVLNAAVRLSLEDLADKSSTSKGKLTKQQRENLQDEQEESVRHLIELIPQLLKKFGGTPGTAAAVLRLESVLASTSLQNLRQNSSTYGGLLDDLSKQFMSHGTDEVLAPATAAIFHARSYGELDDVTADKLAGLWEDVINNLSELLNPATIAVRGASKTEELLALANNLRRTFRLSMISDCTQPLEDTGVAATNTAAGKEYHGAIDFLIDLILRAVPSSGPNLDAEEAALEDQVAARAAEAALHYFQWSVKALIATITTGTDTEIPYKVLEALAERRDAYVTNLAQVLEKRKPSEEVCVAVAGCLLDLYTVSNVLGTVTAKPGMSDDYTVLIMDFEYADSTMKVFLALEKTVARLSNKQLDAPVSEDIEDADAEPIDDDPMSDIESDADDEDADGPAAQQTREAKLLKPLLAQMHLCKYTSKLVLAISAGVIRDKALRKRLELNKTKLGPNFKEVLAFLDVPNMQQRLLKSGGGGAKGKAKPSATLAKKSRPAPKSNAIVGEDDEDDEIEDDGPEEEARQRALQEEEEEAMGDADDVEEDGDAAAAAAEDEDEESVIGD</sequence>
<dbReference type="GeneID" id="54358490"/>
<dbReference type="InterPro" id="IPR013721">
    <property type="entry name" value="STAG"/>
</dbReference>
<dbReference type="Pfam" id="PF24571">
    <property type="entry name" value="HEAT_SCC3-SA"/>
    <property type="match status" value="1"/>
</dbReference>
<reference evidence="4" key="2">
    <citation type="submission" date="2020-04" db="EMBL/GenBank/DDBJ databases">
        <authorList>
            <consortium name="NCBI Genome Project"/>
        </authorList>
    </citation>
    <scope>NUCLEOTIDE SEQUENCE</scope>
    <source>
        <strain evidence="4">CBS 342.82</strain>
    </source>
</reference>
<evidence type="ECO:0000259" key="2">
    <source>
        <dbReference type="PROSITE" id="PS51425"/>
    </source>
</evidence>
<reference evidence="4" key="3">
    <citation type="submission" date="2025-08" db="UniProtKB">
        <authorList>
            <consortium name="RefSeq"/>
        </authorList>
    </citation>
    <scope>IDENTIFICATION</scope>
    <source>
        <strain evidence="4">CBS 342.82</strain>
    </source>
</reference>
<feature type="compositionally biased region" description="Acidic residues" evidence="1">
    <location>
        <begin position="1168"/>
        <end position="1202"/>
    </location>
</feature>
<dbReference type="Pfam" id="PF21581">
    <property type="entry name" value="SCD"/>
    <property type="match status" value="1"/>
</dbReference>
<dbReference type="PANTHER" id="PTHR11199:SF0">
    <property type="entry name" value="LD34181P-RELATED"/>
    <property type="match status" value="1"/>
</dbReference>
<dbReference type="PROSITE" id="PS51425">
    <property type="entry name" value="SCD"/>
    <property type="match status" value="1"/>
</dbReference>
<name>A0A6J3MG13_9PEZI</name>
<keyword evidence="3" id="KW-1185">Reference proteome</keyword>
<feature type="compositionally biased region" description="Acidic residues" evidence="1">
    <location>
        <begin position="1144"/>
        <end position="1158"/>
    </location>
</feature>
<dbReference type="GO" id="GO:0008278">
    <property type="term" value="C:cohesin complex"/>
    <property type="evidence" value="ECO:0007669"/>
    <property type="project" value="TreeGrafter"/>
</dbReference>
<feature type="compositionally biased region" description="Acidic residues" evidence="1">
    <location>
        <begin position="54"/>
        <end position="64"/>
    </location>
</feature>
<feature type="region of interest" description="Disordered" evidence="1">
    <location>
        <begin position="314"/>
        <end position="338"/>
    </location>
</feature>
<dbReference type="InterPro" id="IPR020839">
    <property type="entry name" value="SCD"/>
</dbReference>
<evidence type="ECO:0000313" key="3">
    <source>
        <dbReference type="Proteomes" id="UP000504637"/>
    </source>
</evidence>
<dbReference type="GO" id="GO:0007062">
    <property type="term" value="P:sister chromatid cohesion"/>
    <property type="evidence" value="ECO:0007669"/>
    <property type="project" value="UniProtKB-ARBA"/>
</dbReference>
<feature type="compositionally biased region" description="Acidic residues" evidence="1">
    <location>
        <begin position="1007"/>
        <end position="1037"/>
    </location>
</feature>
<organism evidence="4">
    <name type="scientific">Dissoconium aciculare CBS 342.82</name>
    <dbReference type="NCBI Taxonomy" id="1314786"/>
    <lineage>
        <taxon>Eukaryota</taxon>
        <taxon>Fungi</taxon>
        <taxon>Dikarya</taxon>
        <taxon>Ascomycota</taxon>
        <taxon>Pezizomycotina</taxon>
        <taxon>Dothideomycetes</taxon>
        <taxon>Dothideomycetidae</taxon>
        <taxon>Mycosphaerellales</taxon>
        <taxon>Dissoconiaceae</taxon>
        <taxon>Dissoconium</taxon>
    </lineage>
</organism>
<proteinExistence type="predicted"/>
<evidence type="ECO:0000313" key="4">
    <source>
        <dbReference type="RefSeq" id="XP_033463957.1"/>
    </source>
</evidence>
<evidence type="ECO:0000256" key="1">
    <source>
        <dbReference type="SAM" id="MobiDB-lite"/>
    </source>
</evidence>
<dbReference type="AlphaFoldDB" id="A0A6J3MG13"/>
<feature type="region of interest" description="Disordered" evidence="1">
    <location>
        <begin position="1"/>
        <end position="138"/>
    </location>
</feature>
<accession>A0A6J3MG13</accession>
<feature type="compositionally biased region" description="Acidic residues" evidence="1">
    <location>
        <begin position="71"/>
        <end position="91"/>
    </location>
</feature>
<dbReference type="InterPro" id="IPR056396">
    <property type="entry name" value="HEAT_SCC3-SA"/>
</dbReference>
<dbReference type="InterPro" id="IPR039662">
    <property type="entry name" value="Cohesin_Scc3/SA"/>
</dbReference>
<dbReference type="GO" id="GO:0005634">
    <property type="term" value="C:nucleus"/>
    <property type="evidence" value="ECO:0007669"/>
    <property type="project" value="TreeGrafter"/>
</dbReference>
<feature type="compositionally biased region" description="Basic and acidic residues" evidence="1">
    <location>
        <begin position="321"/>
        <end position="336"/>
    </location>
</feature>
<protein>
    <recommendedName>
        <fullName evidence="2">SCD domain-containing protein</fullName>
    </recommendedName>
</protein>
<dbReference type="PANTHER" id="PTHR11199">
    <property type="entry name" value="STROMAL ANTIGEN"/>
    <property type="match status" value="1"/>
</dbReference>
<feature type="region of interest" description="Disordered" evidence="1">
    <location>
        <begin position="1006"/>
        <end position="1042"/>
    </location>
</feature>
<dbReference type="GO" id="GO:0003682">
    <property type="term" value="F:chromatin binding"/>
    <property type="evidence" value="ECO:0007669"/>
    <property type="project" value="TreeGrafter"/>
</dbReference>
<dbReference type="RefSeq" id="XP_033463957.1">
    <property type="nucleotide sequence ID" value="XM_033600690.1"/>
</dbReference>
<reference evidence="4" key="1">
    <citation type="submission" date="2020-01" db="EMBL/GenBank/DDBJ databases">
        <authorList>
            <consortium name="DOE Joint Genome Institute"/>
            <person name="Haridas S."/>
            <person name="Albert R."/>
            <person name="Binder M."/>
            <person name="Bloem J."/>
            <person name="Labutti K."/>
            <person name="Salamov A."/>
            <person name="Andreopoulos B."/>
            <person name="Baker S.E."/>
            <person name="Barry K."/>
            <person name="Bills G."/>
            <person name="Bluhm B.H."/>
            <person name="Cannon C."/>
            <person name="Castanera R."/>
            <person name="Culley D.E."/>
            <person name="Daum C."/>
            <person name="Ezra D."/>
            <person name="Gonzalez J.B."/>
            <person name="Henrissat B."/>
            <person name="Kuo A."/>
            <person name="Liang C."/>
            <person name="Lipzen A."/>
            <person name="Lutzoni F."/>
            <person name="Magnuson J."/>
            <person name="Mondo S."/>
            <person name="Nolan M."/>
            <person name="Ohm R."/>
            <person name="Pangilinan J."/>
            <person name="Park H.-J."/>
            <person name="Ramirez L."/>
            <person name="Alfaro M."/>
            <person name="Sun H."/>
            <person name="Tritt A."/>
            <person name="Yoshinaga Y."/>
            <person name="Zwiers L.-H."/>
            <person name="Turgeon B.G."/>
            <person name="Goodwin S.B."/>
            <person name="Spatafora J.W."/>
            <person name="Crous P.W."/>
            <person name="Grigoriev I.V."/>
        </authorList>
    </citation>
    <scope>NUCLEOTIDE SEQUENCE</scope>
    <source>
        <strain evidence="4">CBS 342.82</strain>
    </source>
</reference>
<dbReference type="GO" id="GO:0000785">
    <property type="term" value="C:chromatin"/>
    <property type="evidence" value="ECO:0007669"/>
    <property type="project" value="TreeGrafter"/>
</dbReference>
<dbReference type="Proteomes" id="UP000504637">
    <property type="component" value="Unplaced"/>
</dbReference>
<dbReference type="InterPro" id="IPR016024">
    <property type="entry name" value="ARM-type_fold"/>
</dbReference>